<dbReference type="SUPFAM" id="SSF53187">
    <property type="entry name" value="Zn-dependent exopeptidases"/>
    <property type="match status" value="1"/>
</dbReference>
<evidence type="ECO:0000256" key="3">
    <source>
        <dbReference type="ARBA" id="ARBA00022670"/>
    </source>
</evidence>
<sequence length="308" mass="34467">MRTRQIIVVILFVLLGIGLIIFFISRDSDTPQEAIETANLGPERKVLGLSVEKRDIESYRYSNGETRLLFIGGIHGGYEWNSVVLAYQFMDYLETNPTVVPENITVTVIPSLNPDGVYKVIGKEGRFTSTDVPKDKSSAPGRFNANTVDLNRNFDCKWQPESKWRDNIVSAGIKPFSEPEALVLKNFVLEYKPTAIVFWHSQSGAVYASKCEDGILPETINIMNVYARASGYPAVESFDAYQTSGDAEGWLASIGIPTITVELKTHETIEFEENLAGIKALFEYYKQPSISNEEKIILNKNKSLTFVS</sequence>
<dbReference type="GO" id="GO:0005615">
    <property type="term" value="C:extracellular space"/>
    <property type="evidence" value="ECO:0007669"/>
    <property type="project" value="TreeGrafter"/>
</dbReference>
<evidence type="ECO:0000259" key="9">
    <source>
        <dbReference type="PROSITE" id="PS52035"/>
    </source>
</evidence>
<dbReference type="AlphaFoldDB" id="A0A1G2UFF5"/>
<organism evidence="10 11">
    <name type="scientific">Candidatus Zambryskibacteria bacterium RIFCSPLOWO2_02_FULL_39_14</name>
    <dbReference type="NCBI Taxonomy" id="1802769"/>
    <lineage>
        <taxon>Bacteria</taxon>
        <taxon>Candidatus Zambryskiibacteriota</taxon>
    </lineage>
</organism>
<dbReference type="InterPro" id="IPR000834">
    <property type="entry name" value="Peptidase_M14"/>
</dbReference>
<comment type="similarity">
    <text evidence="2 7">Belongs to the peptidase M14 family.</text>
</comment>
<accession>A0A1G2UFF5</accession>
<comment type="caution">
    <text evidence="10">The sequence shown here is derived from an EMBL/GenBank/DDBJ whole genome shotgun (WGS) entry which is preliminary data.</text>
</comment>
<dbReference type="PANTHER" id="PTHR11705:SF143">
    <property type="entry name" value="SLL0236 PROTEIN"/>
    <property type="match status" value="1"/>
</dbReference>
<keyword evidence="5" id="KW-0862">Zinc</keyword>
<evidence type="ECO:0000256" key="1">
    <source>
        <dbReference type="ARBA" id="ARBA00001947"/>
    </source>
</evidence>
<dbReference type="EMBL" id="MHWM01000030">
    <property type="protein sequence ID" value="OHB08174.1"/>
    <property type="molecule type" value="Genomic_DNA"/>
</dbReference>
<evidence type="ECO:0000256" key="6">
    <source>
        <dbReference type="ARBA" id="ARBA00023049"/>
    </source>
</evidence>
<feature type="active site" description="Proton donor/acceptor" evidence="7">
    <location>
        <position position="262"/>
    </location>
</feature>
<gene>
    <name evidence="10" type="ORF">A3I86_00495</name>
</gene>
<protein>
    <recommendedName>
        <fullName evidence="9">Peptidase M14 domain-containing protein</fullName>
    </recommendedName>
</protein>
<dbReference type="GO" id="GO:0004181">
    <property type="term" value="F:metallocarboxypeptidase activity"/>
    <property type="evidence" value="ECO:0007669"/>
    <property type="project" value="InterPro"/>
</dbReference>
<keyword evidence="6" id="KW-0482">Metalloprotease</keyword>
<evidence type="ECO:0000313" key="10">
    <source>
        <dbReference type="EMBL" id="OHB08174.1"/>
    </source>
</evidence>
<dbReference type="Gene3D" id="3.40.630.10">
    <property type="entry name" value="Zn peptidases"/>
    <property type="match status" value="1"/>
</dbReference>
<dbReference type="GO" id="GO:0008270">
    <property type="term" value="F:zinc ion binding"/>
    <property type="evidence" value="ECO:0007669"/>
    <property type="project" value="InterPro"/>
</dbReference>
<evidence type="ECO:0000313" key="11">
    <source>
        <dbReference type="Proteomes" id="UP000177096"/>
    </source>
</evidence>
<evidence type="ECO:0000256" key="7">
    <source>
        <dbReference type="PROSITE-ProRule" id="PRU01379"/>
    </source>
</evidence>
<keyword evidence="8" id="KW-1133">Transmembrane helix</keyword>
<reference evidence="10 11" key="1">
    <citation type="journal article" date="2016" name="Nat. Commun.">
        <title>Thousands of microbial genomes shed light on interconnected biogeochemical processes in an aquifer system.</title>
        <authorList>
            <person name="Anantharaman K."/>
            <person name="Brown C.T."/>
            <person name="Hug L.A."/>
            <person name="Sharon I."/>
            <person name="Castelle C.J."/>
            <person name="Probst A.J."/>
            <person name="Thomas B.C."/>
            <person name="Singh A."/>
            <person name="Wilkins M.J."/>
            <person name="Karaoz U."/>
            <person name="Brodie E.L."/>
            <person name="Williams K.H."/>
            <person name="Hubbard S.S."/>
            <person name="Banfield J.F."/>
        </authorList>
    </citation>
    <scope>NUCLEOTIDE SEQUENCE [LARGE SCALE GENOMIC DNA]</scope>
</reference>
<proteinExistence type="inferred from homology"/>
<dbReference type="Proteomes" id="UP000177096">
    <property type="component" value="Unassembled WGS sequence"/>
</dbReference>
<keyword evidence="8" id="KW-0472">Membrane</keyword>
<dbReference type="GO" id="GO:0006508">
    <property type="term" value="P:proteolysis"/>
    <property type="evidence" value="ECO:0007669"/>
    <property type="project" value="UniProtKB-KW"/>
</dbReference>
<evidence type="ECO:0000256" key="4">
    <source>
        <dbReference type="ARBA" id="ARBA00022801"/>
    </source>
</evidence>
<keyword evidence="8" id="KW-0812">Transmembrane</keyword>
<comment type="cofactor">
    <cofactor evidence="1">
        <name>Zn(2+)</name>
        <dbReference type="ChEBI" id="CHEBI:29105"/>
    </cofactor>
</comment>
<dbReference type="PROSITE" id="PS52035">
    <property type="entry name" value="PEPTIDASE_M14"/>
    <property type="match status" value="1"/>
</dbReference>
<feature type="transmembrane region" description="Helical" evidence="8">
    <location>
        <begin position="7"/>
        <end position="25"/>
    </location>
</feature>
<keyword evidence="4" id="KW-0378">Hydrolase</keyword>
<dbReference type="Pfam" id="PF00246">
    <property type="entry name" value="Peptidase_M14"/>
    <property type="match status" value="1"/>
</dbReference>
<evidence type="ECO:0000256" key="2">
    <source>
        <dbReference type="ARBA" id="ARBA00005988"/>
    </source>
</evidence>
<name>A0A1G2UFF5_9BACT</name>
<dbReference type="PANTHER" id="PTHR11705">
    <property type="entry name" value="PROTEASE FAMILY M14 CARBOXYPEPTIDASE A,B"/>
    <property type="match status" value="1"/>
</dbReference>
<feature type="domain" description="Peptidase M14" evidence="9">
    <location>
        <begin position="10"/>
        <end position="285"/>
    </location>
</feature>
<evidence type="ECO:0000256" key="5">
    <source>
        <dbReference type="ARBA" id="ARBA00022833"/>
    </source>
</evidence>
<evidence type="ECO:0000256" key="8">
    <source>
        <dbReference type="SAM" id="Phobius"/>
    </source>
</evidence>
<dbReference type="SMART" id="SM00631">
    <property type="entry name" value="Zn_pept"/>
    <property type="match status" value="1"/>
</dbReference>
<keyword evidence="3" id="KW-0645">Protease</keyword>